<reference evidence="6 7" key="1">
    <citation type="submission" date="2019-01" db="EMBL/GenBank/DDBJ databases">
        <authorList>
            <person name="Sayadi A."/>
        </authorList>
    </citation>
    <scope>NUCLEOTIDE SEQUENCE [LARGE SCALE GENOMIC DNA]</scope>
</reference>
<keyword evidence="7" id="KW-1185">Reference proteome</keyword>
<dbReference type="AlphaFoldDB" id="A0A653C2P0"/>
<dbReference type="OrthoDB" id="6677380at2759"/>
<evidence type="ECO:0000256" key="4">
    <source>
        <dbReference type="PROSITE-ProRule" id="PRU00175"/>
    </source>
</evidence>
<dbReference type="Gene3D" id="3.30.40.10">
    <property type="entry name" value="Zinc/RING finger domain, C3HC4 (zinc finger)"/>
    <property type="match status" value="2"/>
</dbReference>
<keyword evidence="3" id="KW-0862">Zinc</keyword>
<dbReference type="Pfam" id="PF21361">
    <property type="entry name" value="Sina_ZnF"/>
    <property type="match status" value="1"/>
</dbReference>
<dbReference type="PANTHER" id="PTHR45877">
    <property type="entry name" value="E3 UBIQUITIN-PROTEIN LIGASE SIAH2"/>
    <property type="match status" value="1"/>
</dbReference>
<dbReference type="InterPro" id="IPR001841">
    <property type="entry name" value="Znf_RING"/>
</dbReference>
<evidence type="ECO:0000256" key="3">
    <source>
        <dbReference type="ARBA" id="ARBA00022833"/>
    </source>
</evidence>
<dbReference type="GO" id="GO:0043161">
    <property type="term" value="P:proteasome-mediated ubiquitin-dependent protein catabolic process"/>
    <property type="evidence" value="ECO:0007669"/>
    <property type="project" value="TreeGrafter"/>
</dbReference>
<dbReference type="GO" id="GO:0005737">
    <property type="term" value="C:cytoplasm"/>
    <property type="evidence" value="ECO:0007669"/>
    <property type="project" value="TreeGrafter"/>
</dbReference>
<dbReference type="InterPro" id="IPR004162">
    <property type="entry name" value="SINA-like_animal"/>
</dbReference>
<proteinExistence type="predicted"/>
<name>A0A653C2P0_CALMS</name>
<evidence type="ECO:0000256" key="2">
    <source>
        <dbReference type="ARBA" id="ARBA00022771"/>
    </source>
</evidence>
<accession>A0A653C2P0</accession>
<evidence type="ECO:0000256" key="1">
    <source>
        <dbReference type="ARBA" id="ARBA00022723"/>
    </source>
</evidence>
<keyword evidence="1" id="KW-0479">Metal-binding</keyword>
<organism evidence="6 7">
    <name type="scientific">Callosobruchus maculatus</name>
    <name type="common">Southern cowpea weevil</name>
    <name type="synonym">Pulse bruchid</name>
    <dbReference type="NCBI Taxonomy" id="64391"/>
    <lineage>
        <taxon>Eukaryota</taxon>
        <taxon>Metazoa</taxon>
        <taxon>Ecdysozoa</taxon>
        <taxon>Arthropoda</taxon>
        <taxon>Hexapoda</taxon>
        <taxon>Insecta</taxon>
        <taxon>Pterygota</taxon>
        <taxon>Neoptera</taxon>
        <taxon>Endopterygota</taxon>
        <taxon>Coleoptera</taxon>
        <taxon>Polyphaga</taxon>
        <taxon>Cucujiformia</taxon>
        <taxon>Chrysomeloidea</taxon>
        <taxon>Chrysomelidae</taxon>
        <taxon>Bruchinae</taxon>
        <taxon>Bruchini</taxon>
        <taxon>Callosobruchus</taxon>
    </lineage>
</organism>
<dbReference type="InterPro" id="IPR049548">
    <property type="entry name" value="Sina-like_RING"/>
</dbReference>
<dbReference type="SUPFAM" id="SSF57850">
    <property type="entry name" value="RING/U-box"/>
    <property type="match status" value="1"/>
</dbReference>
<dbReference type="GO" id="GO:0008270">
    <property type="term" value="F:zinc ion binding"/>
    <property type="evidence" value="ECO:0007669"/>
    <property type="project" value="UniProtKB-KW"/>
</dbReference>
<dbReference type="UniPathway" id="UPA00143"/>
<dbReference type="InterPro" id="IPR013083">
    <property type="entry name" value="Znf_RING/FYVE/PHD"/>
</dbReference>
<sequence length="369" mass="41892">MTQFLTTIPQCVMENLKCSICQRYLSVSPVSGTKGKYTCGRCCPTAETSGPYEEIAKHILFPCSIEGCKTKLIWGQVLVHEAACTFRRIICPYMLCCIPVRLNEVLSHFIESHRGFAHDHRCRMSLAFNRTPHQIATHCFSYKKTCFLVFVKTITNCEFFTFKFGVAVLPNAELNEPINDMNYTVSLYLSTASGICVMKKVGKQISQYDETKHCMYCIIGRCHQAGHYGDKFWDVEFSNIDSSYYYGDIKCIVKVAKFTSLTERLECPVCKNYMHSKIFICPTGHSICKKCRKMIKTCPLCKCTMGTTRNYTLEDIAETLEVPCHNDYNGCQFVGQVAETIQHETICGFGEKTTATKSSTVQSKHDLEH</sequence>
<evidence type="ECO:0000259" key="5">
    <source>
        <dbReference type="PROSITE" id="PS50089"/>
    </source>
</evidence>
<evidence type="ECO:0000313" key="6">
    <source>
        <dbReference type="EMBL" id="VEN42207.1"/>
    </source>
</evidence>
<dbReference type="PANTHER" id="PTHR45877:SF2">
    <property type="entry name" value="E3 UBIQUITIN-PROTEIN LIGASE SINA-RELATED"/>
    <property type="match status" value="1"/>
</dbReference>
<dbReference type="Proteomes" id="UP000410492">
    <property type="component" value="Unassembled WGS sequence"/>
</dbReference>
<feature type="domain" description="RING-type" evidence="5">
    <location>
        <begin position="267"/>
        <end position="302"/>
    </location>
</feature>
<evidence type="ECO:0000313" key="7">
    <source>
        <dbReference type="Proteomes" id="UP000410492"/>
    </source>
</evidence>
<gene>
    <name evidence="6" type="ORF">CALMAC_LOCUS5784</name>
</gene>
<protein>
    <recommendedName>
        <fullName evidence="5">RING-type domain-containing protein</fullName>
    </recommendedName>
</protein>
<dbReference type="GO" id="GO:0016567">
    <property type="term" value="P:protein ubiquitination"/>
    <property type="evidence" value="ECO:0007669"/>
    <property type="project" value="UniProtKB-UniPathway"/>
</dbReference>
<keyword evidence="2 4" id="KW-0863">Zinc-finger</keyword>
<dbReference type="Pfam" id="PF21362">
    <property type="entry name" value="Sina_RING"/>
    <property type="match status" value="1"/>
</dbReference>
<dbReference type="GO" id="GO:0061630">
    <property type="term" value="F:ubiquitin protein ligase activity"/>
    <property type="evidence" value="ECO:0007669"/>
    <property type="project" value="TreeGrafter"/>
</dbReference>
<dbReference type="SUPFAM" id="SSF49599">
    <property type="entry name" value="TRAF domain-like"/>
    <property type="match status" value="1"/>
</dbReference>
<dbReference type="PROSITE" id="PS50089">
    <property type="entry name" value="ZF_RING_2"/>
    <property type="match status" value="1"/>
</dbReference>
<dbReference type="EMBL" id="CAACVG010006867">
    <property type="protein sequence ID" value="VEN42207.1"/>
    <property type="molecule type" value="Genomic_DNA"/>
</dbReference>
<dbReference type="GO" id="GO:0031624">
    <property type="term" value="F:ubiquitin conjugating enzyme binding"/>
    <property type="evidence" value="ECO:0007669"/>
    <property type="project" value="TreeGrafter"/>
</dbReference>